<dbReference type="EMBL" id="JAHCLR010000043">
    <property type="protein sequence ID" value="MBS9535419.1"/>
    <property type="molecule type" value="Genomic_DNA"/>
</dbReference>
<dbReference type="RefSeq" id="WP_214094276.1">
    <property type="nucleotide sequence ID" value="NZ_JAHCLR010000043.1"/>
</dbReference>
<dbReference type="Proteomes" id="UP001519535">
    <property type="component" value="Unassembled WGS sequence"/>
</dbReference>
<evidence type="ECO:0000313" key="2">
    <source>
        <dbReference type="EMBL" id="MBS9535419.1"/>
    </source>
</evidence>
<feature type="region of interest" description="Disordered" evidence="1">
    <location>
        <begin position="82"/>
        <end position="113"/>
    </location>
</feature>
<reference evidence="2 3" key="1">
    <citation type="submission" date="2021-05" db="EMBL/GenBank/DDBJ databases">
        <title>Mycobacterium acidophilum sp. nov., an extremely acid-tolerant member of the genus Mycobacterium.</title>
        <authorList>
            <person name="Xia J."/>
        </authorList>
    </citation>
    <scope>NUCLEOTIDE SEQUENCE [LARGE SCALE GENOMIC DNA]</scope>
    <source>
        <strain evidence="2 3">M1</strain>
    </source>
</reference>
<protein>
    <submittedName>
        <fullName evidence="2">Uncharacterized protein</fullName>
    </submittedName>
</protein>
<comment type="caution">
    <text evidence="2">The sequence shown here is derived from an EMBL/GenBank/DDBJ whole genome shotgun (WGS) entry which is preliminary data.</text>
</comment>
<evidence type="ECO:0000256" key="1">
    <source>
        <dbReference type="SAM" id="MobiDB-lite"/>
    </source>
</evidence>
<organism evidence="2 3">
    <name type="scientific">Mycolicibacter acidiphilus</name>
    <dbReference type="NCBI Taxonomy" id="2835306"/>
    <lineage>
        <taxon>Bacteria</taxon>
        <taxon>Bacillati</taxon>
        <taxon>Actinomycetota</taxon>
        <taxon>Actinomycetes</taxon>
        <taxon>Mycobacteriales</taxon>
        <taxon>Mycobacteriaceae</taxon>
        <taxon>Mycolicibacter</taxon>
    </lineage>
</organism>
<sequence length="113" mass="11138">MSRSHARAVSAVVGVLGAGVLGVLSGPVGSAHATVPVAATATVLPGAGDVSSPDPHIAPLGRGHWGGHRYWGNGGWGGNWGGGWGNGWGNNQGNGWGNDGWHGNWGGGGNSQN</sequence>
<accession>A0ABS5RPA2</accession>
<gene>
    <name evidence="2" type="ORF">KIH27_17685</name>
</gene>
<proteinExistence type="predicted"/>
<evidence type="ECO:0000313" key="3">
    <source>
        <dbReference type="Proteomes" id="UP001519535"/>
    </source>
</evidence>
<keyword evidence="3" id="KW-1185">Reference proteome</keyword>
<name>A0ABS5RPA2_9MYCO</name>